<name>A0A329UQ15_9FIRM</name>
<feature type="compositionally biased region" description="Basic and acidic residues" evidence="1">
    <location>
        <begin position="51"/>
        <end position="71"/>
    </location>
</feature>
<dbReference type="Proteomes" id="UP000250429">
    <property type="component" value="Unassembled WGS sequence"/>
</dbReference>
<evidence type="ECO:0000313" key="3">
    <source>
        <dbReference type="Proteomes" id="UP000250429"/>
    </source>
</evidence>
<feature type="region of interest" description="Disordered" evidence="1">
    <location>
        <begin position="51"/>
        <end position="83"/>
    </location>
</feature>
<keyword evidence="3" id="KW-1185">Reference proteome</keyword>
<protein>
    <submittedName>
        <fullName evidence="2">Uncharacterized protein</fullName>
    </submittedName>
</protein>
<dbReference type="AlphaFoldDB" id="A0A329UQ15"/>
<organism evidence="2 3">
    <name type="scientific">Faecalibacterium hattorii</name>
    <dbReference type="NCBI Taxonomy" id="2935520"/>
    <lineage>
        <taxon>Bacteria</taxon>
        <taxon>Bacillati</taxon>
        <taxon>Bacillota</taxon>
        <taxon>Clostridia</taxon>
        <taxon>Eubacteriales</taxon>
        <taxon>Oscillospiraceae</taxon>
        <taxon>Faecalibacterium</taxon>
    </lineage>
</organism>
<dbReference type="EMBL" id="PRLC01000001">
    <property type="protein sequence ID" value="RAW63474.1"/>
    <property type="molecule type" value="Genomic_DNA"/>
</dbReference>
<sequence length="353" mass="37773">MAFTMEQIASGIRNALYGREVREWLALLGETCVKLTKQAIDAASGAKASEEAAKKSEQNAKASKEAAEKSAGKSADSAAAAKGSAEAAEKSAQAAKGSEESAKSYSEKAKDAINDARNDYSGGYYKTYNLTALQTAWKPLEEAIGPYRYYCDIEVAELTDRYTPFCTTSLETHVEAVTAGVAAGIETRNGCVRLFSILIPTGDVQLLLTLYGVGTLNYELTLPTGSWVKGESAFGVYPYYCDIPVEECTPALIPMGLTSLSEFEEAEKAGLATVMETKTGCLRFFAYTAPQKNIDVNVSLLKKEEPVNTPATRTELGLVMIGDGLDVSSAGSVTSRVASDKEFDAMMKQIYGS</sequence>
<evidence type="ECO:0000313" key="2">
    <source>
        <dbReference type="EMBL" id="RAW63474.1"/>
    </source>
</evidence>
<feature type="compositionally biased region" description="Low complexity" evidence="1">
    <location>
        <begin position="72"/>
        <end position="83"/>
    </location>
</feature>
<evidence type="ECO:0000256" key="1">
    <source>
        <dbReference type="SAM" id="MobiDB-lite"/>
    </source>
</evidence>
<comment type="caution">
    <text evidence="2">The sequence shown here is derived from an EMBL/GenBank/DDBJ whole genome shotgun (WGS) entry which is preliminary data.</text>
</comment>
<reference evidence="2 3" key="1">
    <citation type="submission" date="2018-02" db="EMBL/GenBank/DDBJ databases">
        <title>Complete genome sequencing of Faecalibacterium prausnitzii strains isolated from the human gut.</title>
        <authorList>
            <person name="Fitzgerald B.C."/>
            <person name="Shkoporov A.N."/>
            <person name="Ross P.R."/>
            <person name="Hill C."/>
        </authorList>
    </citation>
    <scope>NUCLEOTIDE SEQUENCE [LARGE SCALE GENOMIC DNA]</scope>
    <source>
        <strain evidence="2 3">APC922/41-1</strain>
    </source>
</reference>
<proteinExistence type="predicted"/>
<dbReference type="RefSeq" id="WP_112143182.1">
    <property type="nucleotide sequence ID" value="NZ_PRLC01000001.1"/>
</dbReference>
<gene>
    <name evidence="2" type="ORF">C4N23_00200</name>
</gene>
<accession>A0A329UQ15</accession>